<accession>A0A699ITE0</accession>
<proteinExistence type="predicted"/>
<evidence type="ECO:0000313" key="2">
    <source>
        <dbReference type="EMBL" id="GEZ84165.1"/>
    </source>
</evidence>
<protein>
    <submittedName>
        <fullName evidence="2">Uncharacterized protein</fullName>
    </submittedName>
</protein>
<gene>
    <name evidence="2" type="ORF">Tci_556138</name>
</gene>
<dbReference type="AlphaFoldDB" id="A0A699ITE0"/>
<name>A0A699ITE0_TANCI</name>
<feature type="non-terminal residue" evidence="2">
    <location>
        <position position="1"/>
    </location>
</feature>
<evidence type="ECO:0000256" key="1">
    <source>
        <dbReference type="SAM" id="MobiDB-lite"/>
    </source>
</evidence>
<dbReference type="EMBL" id="BKCJ010330943">
    <property type="protein sequence ID" value="GEZ84165.1"/>
    <property type="molecule type" value="Genomic_DNA"/>
</dbReference>
<comment type="caution">
    <text evidence="2">The sequence shown here is derived from an EMBL/GenBank/DDBJ whole genome shotgun (WGS) entry which is preliminary data.</text>
</comment>
<organism evidence="2">
    <name type="scientific">Tanacetum cinerariifolium</name>
    <name type="common">Dalmatian daisy</name>
    <name type="synonym">Chrysanthemum cinerariifolium</name>
    <dbReference type="NCBI Taxonomy" id="118510"/>
    <lineage>
        <taxon>Eukaryota</taxon>
        <taxon>Viridiplantae</taxon>
        <taxon>Streptophyta</taxon>
        <taxon>Embryophyta</taxon>
        <taxon>Tracheophyta</taxon>
        <taxon>Spermatophyta</taxon>
        <taxon>Magnoliopsida</taxon>
        <taxon>eudicotyledons</taxon>
        <taxon>Gunneridae</taxon>
        <taxon>Pentapetalae</taxon>
        <taxon>asterids</taxon>
        <taxon>campanulids</taxon>
        <taxon>Asterales</taxon>
        <taxon>Asteraceae</taxon>
        <taxon>Asteroideae</taxon>
        <taxon>Anthemideae</taxon>
        <taxon>Anthemidinae</taxon>
        <taxon>Tanacetum</taxon>
    </lineage>
</organism>
<reference evidence="2" key="1">
    <citation type="journal article" date="2019" name="Sci. Rep.">
        <title>Draft genome of Tanacetum cinerariifolium, the natural source of mosquito coil.</title>
        <authorList>
            <person name="Yamashiro T."/>
            <person name="Shiraishi A."/>
            <person name="Satake H."/>
            <person name="Nakayama K."/>
        </authorList>
    </citation>
    <scope>NUCLEOTIDE SEQUENCE</scope>
</reference>
<feature type="region of interest" description="Disordered" evidence="1">
    <location>
        <begin position="1"/>
        <end position="48"/>
    </location>
</feature>
<feature type="compositionally biased region" description="Basic and acidic residues" evidence="1">
    <location>
        <begin position="1"/>
        <end position="11"/>
    </location>
</feature>
<feature type="compositionally biased region" description="Low complexity" evidence="1">
    <location>
        <begin position="27"/>
        <end position="48"/>
    </location>
</feature>
<sequence length="48" mass="5353">VKDIKENDKIKAKIGYNQTGNGKRGKVQSQQKSSPPKSKPSQNQKDIK</sequence>